<dbReference type="CDD" id="cd01948">
    <property type="entry name" value="EAL"/>
    <property type="match status" value="1"/>
</dbReference>
<dbReference type="Pfam" id="PF08269">
    <property type="entry name" value="dCache_2"/>
    <property type="match status" value="1"/>
</dbReference>
<evidence type="ECO:0000256" key="1">
    <source>
        <dbReference type="ARBA" id="ARBA00004651"/>
    </source>
</evidence>
<evidence type="ECO:0000256" key="3">
    <source>
        <dbReference type="ARBA" id="ARBA00022692"/>
    </source>
</evidence>
<sequence>MMILNDKKLVNLIKYTPSIVVGFFAITVNVIIIKDNQDKANASIQSLRDDIIENNKNTIKQSTDKAYDYILYKKRGVIDELKTLSQQRVNEAHAIAMNIYNNNQNKPQTTVTKLITDALRPIRFYQGRGYFFIFQMDGVNILHGLKPYLEGDSAWDAQDLRGAYILREHIALIKQQNGEAFYDWWYQKPGEPIQKEYQKIGFGKHFAPYDWFIGTGEYIADIENDLKESLLKSVIDFEHTENQSLFIIDTQGNILANGNKQHNLALLTQSNAALTQKIASEAITQGSFMALNKQTANTTNNSKTEIGYLRKIEGWDWVIGSYFNASHVNRYIEIKQQEAQALNQKKLFNIISLSVFSTLFMVGVSLIVSSLITRRFNRFQQRIEQNINALENSKKKLHYSALHDALTGLANRSLLMEKINEGIKSAKLHNQLLAVVFIDLDDFKRVNDCNGHSAGDELLKSIAQRFKHAFDLNDTVSRFGGDEFVFCFPQLNHINEAYLKIEKIQQLFEDKFIIHGHEIKTQCSIGASMYPADDHHAEGLIHKADIVLYKSKTELKGSTTFYHHQLNEELQYKYLLENKLKDALSNQQIFVLYQPQIDATTEKIVAVEALARWGHPTLGTISPTDFIGIAEEIGLIKPIGLFVFTQACKDILSISPNGPNAIKVSINISPNQLMSADFIESMTQITDEIGIQRCRITLEITENVMLNELGKTYNILTELKKRNFCISLDDFGTGFSSLSYLNMLPFDELKIDSCFINNITVNEQSKTLVKSILAISDAYKMITVAEGVERKEQLILLQSLGCHLIQGFYFDKPLTLAQLQKKLPKTQS</sequence>
<evidence type="ECO:0000256" key="2">
    <source>
        <dbReference type="ARBA" id="ARBA00022475"/>
    </source>
</evidence>
<dbReference type="PROSITE" id="PS50883">
    <property type="entry name" value="EAL"/>
    <property type="match status" value="1"/>
</dbReference>
<evidence type="ECO:0000256" key="6">
    <source>
        <dbReference type="SAM" id="Phobius"/>
    </source>
</evidence>
<dbReference type="InterPro" id="IPR043128">
    <property type="entry name" value="Rev_trsase/Diguanyl_cyclase"/>
</dbReference>
<dbReference type="CDD" id="cd01949">
    <property type="entry name" value="GGDEF"/>
    <property type="match status" value="1"/>
</dbReference>
<keyword evidence="2" id="KW-1003">Cell membrane</keyword>
<feature type="domain" description="GGDEF" evidence="8">
    <location>
        <begin position="431"/>
        <end position="564"/>
    </location>
</feature>
<evidence type="ECO:0000313" key="9">
    <source>
        <dbReference type="EMBL" id="MCT8987605.1"/>
    </source>
</evidence>
<dbReference type="SUPFAM" id="SSF141868">
    <property type="entry name" value="EAL domain-like"/>
    <property type="match status" value="1"/>
</dbReference>
<keyword evidence="5 6" id="KW-0472">Membrane</keyword>
<dbReference type="InterPro" id="IPR001633">
    <property type="entry name" value="EAL_dom"/>
</dbReference>
<evidence type="ECO:0000259" key="8">
    <source>
        <dbReference type="PROSITE" id="PS50887"/>
    </source>
</evidence>
<name>A0ABT2P7G3_9GAMM</name>
<dbReference type="Pfam" id="PF00563">
    <property type="entry name" value="EAL"/>
    <property type="match status" value="1"/>
</dbReference>
<dbReference type="Gene3D" id="3.20.20.450">
    <property type="entry name" value="EAL domain"/>
    <property type="match status" value="1"/>
</dbReference>
<dbReference type="InterPro" id="IPR052155">
    <property type="entry name" value="Biofilm_reg_signaling"/>
</dbReference>
<comment type="subcellular location">
    <subcellularLocation>
        <location evidence="1">Cell membrane</location>
        <topology evidence="1">Multi-pass membrane protein</topology>
    </subcellularLocation>
</comment>
<feature type="transmembrane region" description="Helical" evidence="6">
    <location>
        <begin position="347"/>
        <end position="372"/>
    </location>
</feature>
<dbReference type="InterPro" id="IPR035919">
    <property type="entry name" value="EAL_sf"/>
</dbReference>
<feature type="domain" description="EAL" evidence="7">
    <location>
        <begin position="573"/>
        <end position="827"/>
    </location>
</feature>
<comment type="caution">
    <text evidence="9">The sequence shown here is derived from an EMBL/GenBank/DDBJ whole genome shotgun (WGS) entry which is preliminary data.</text>
</comment>
<dbReference type="EMBL" id="JAODOQ010000001">
    <property type="protein sequence ID" value="MCT8987605.1"/>
    <property type="molecule type" value="Genomic_DNA"/>
</dbReference>
<dbReference type="InterPro" id="IPR029787">
    <property type="entry name" value="Nucleotide_cyclase"/>
</dbReference>
<evidence type="ECO:0000256" key="5">
    <source>
        <dbReference type="ARBA" id="ARBA00023136"/>
    </source>
</evidence>
<dbReference type="Gene3D" id="3.30.450.20">
    <property type="entry name" value="PAS domain"/>
    <property type="match status" value="2"/>
</dbReference>
<evidence type="ECO:0000259" key="7">
    <source>
        <dbReference type="PROSITE" id="PS50883"/>
    </source>
</evidence>
<keyword evidence="4 6" id="KW-1133">Transmembrane helix</keyword>
<dbReference type="InterPro" id="IPR000160">
    <property type="entry name" value="GGDEF_dom"/>
</dbReference>
<dbReference type="Proteomes" id="UP001431192">
    <property type="component" value="Unassembled WGS sequence"/>
</dbReference>
<dbReference type="SUPFAM" id="SSF55073">
    <property type="entry name" value="Nucleotide cyclase"/>
    <property type="match status" value="1"/>
</dbReference>
<evidence type="ECO:0000313" key="10">
    <source>
        <dbReference type="Proteomes" id="UP001431192"/>
    </source>
</evidence>
<dbReference type="RefSeq" id="WP_261733857.1">
    <property type="nucleotide sequence ID" value="NZ_JAODOQ010000001.1"/>
</dbReference>
<dbReference type="SMART" id="SM00267">
    <property type="entry name" value="GGDEF"/>
    <property type="match status" value="1"/>
</dbReference>
<reference evidence="9" key="1">
    <citation type="submission" date="2022-09" db="EMBL/GenBank/DDBJ databases">
        <title>Shewanella sp. KJ10-1 sp.nov, isolated from marine algae.</title>
        <authorList>
            <person name="Butt M."/>
            <person name="Lee J.K."/>
            <person name="Kim J.M."/>
            <person name="Choi D.G."/>
        </authorList>
    </citation>
    <scope>NUCLEOTIDE SEQUENCE</scope>
    <source>
        <strain evidence="9">KJ10-1</strain>
    </source>
</reference>
<dbReference type="InterPro" id="IPR004010">
    <property type="entry name" value="Double_Cache_2"/>
</dbReference>
<organism evidence="9 10">
    <name type="scientific">Shewanella phaeophyticola</name>
    <dbReference type="NCBI Taxonomy" id="2978345"/>
    <lineage>
        <taxon>Bacteria</taxon>
        <taxon>Pseudomonadati</taxon>
        <taxon>Pseudomonadota</taxon>
        <taxon>Gammaproteobacteria</taxon>
        <taxon>Alteromonadales</taxon>
        <taxon>Shewanellaceae</taxon>
        <taxon>Shewanella</taxon>
    </lineage>
</organism>
<feature type="transmembrane region" description="Helical" evidence="6">
    <location>
        <begin position="12"/>
        <end position="33"/>
    </location>
</feature>
<protein>
    <submittedName>
        <fullName evidence="9">EAL domain-containing protein</fullName>
    </submittedName>
</protein>
<dbReference type="Pfam" id="PF00990">
    <property type="entry name" value="GGDEF"/>
    <property type="match status" value="1"/>
</dbReference>
<evidence type="ECO:0000256" key="4">
    <source>
        <dbReference type="ARBA" id="ARBA00022989"/>
    </source>
</evidence>
<dbReference type="SMART" id="SM00052">
    <property type="entry name" value="EAL"/>
    <property type="match status" value="1"/>
</dbReference>
<dbReference type="NCBIfam" id="TIGR00254">
    <property type="entry name" value="GGDEF"/>
    <property type="match status" value="1"/>
</dbReference>
<proteinExistence type="predicted"/>
<accession>A0ABT2P7G3</accession>
<dbReference type="SMART" id="SM01049">
    <property type="entry name" value="Cache_2"/>
    <property type="match status" value="1"/>
</dbReference>
<gene>
    <name evidence="9" type="ORF">N4T56_15460</name>
</gene>
<dbReference type="PROSITE" id="PS50887">
    <property type="entry name" value="GGDEF"/>
    <property type="match status" value="1"/>
</dbReference>
<dbReference type="PANTHER" id="PTHR44757:SF2">
    <property type="entry name" value="BIOFILM ARCHITECTURE MAINTENANCE PROTEIN MBAA"/>
    <property type="match status" value="1"/>
</dbReference>
<keyword evidence="10" id="KW-1185">Reference proteome</keyword>
<keyword evidence="3 6" id="KW-0812">Transmembrane</keyword>
<dbReference type="PANTHER" id="PTHR44757">
    <property type="entry name" value="DIGUANYLATE CYCLASE DGCP"/>
    <property type="match status" value="1"/>
</dbReference>
<dbReference type="InterPro" id="IPR033480">
    <property type="entry name" value="sCache_2"/>
</dbReference>
<dbReference type="Gene3D" id="3.30.70.270">
    <property type="match status" value="1"/>
</dbReference>